<keyword evidence="3" id="KW-1185">Reference proteome</keyword>
<dbReference type="RefSeq" id="WP_187579351.1">
    <property type="nucleotide sequence ID" value="NZ_CP060713.1"/>
</dbReference>
<feature type="region of interest" description="Disordered" evidence="1">
    <location>
        <begin position="30"/>
        <end position="58"/>
    </location>
</feature>
<dbReference type="Proteomes" id="UP000515947">
    <property type="component" value="Chromosome"/>
</dbReference>
<dbReference type="KEGG" id="nmes:H9L09_03460"/>
<dbReference type="GO" id="GO:0005975">
    <property type="term" value="P:carbohydrate metabolic process"/>
    <property type="evidence" value="ECO:0007669"/>
    <property type="project" value="InterPro"/>
</dbReference>
<dbReference type="EMBL" id="CP060713">
    <property type="protein sequence ID" value="QNN53509.1"/>
    <property type="molecule type" value="Genomic_DNA"/>
</dbReference>
<reference evidence="2 3" key="1">
    <citation type="submission" date="2020-08" db="EMBL/GenBank/DDBJ databases">
        <title>Genome sequence of Nocardioides mesophilus KACC 16243T.</title>
        <authorList>
            <person name="Hyun D.-W."/>
            <person name="Bae J.-W."/>
        </authorList>
    </citation>
    <scope>NUCLEOTIDE SEQUENCE [LARGE SCALE GENOMIC DNA]</scope>
    <source>
        <strain evidence="2 3">KACC 16243</strain>
    </source>
</reference>
<dbReference type="SUPFAM" id="SSF158745">
    <property type="entry name" value="LanC-like"/>
    <property type="match status" value="1"/>
</dbReference>
<dbReference type="InterPro" id="IPR007822">
    <property type="entry name" value="LANC-like"/>
</dbReference>
<proteinExistence type="predicted"/>
<dbReference type="SMART" id="SM01260">
    <property type="entry name" value="LANC_like"/>
    <property type="match status" value="1"/>
</dbReference>
<dbReference type="GO" id="GO:0031179">
    <property type="term" value="P:peptide modification"/>
    <property type="evidence" value="ECO:0007669"/>
    <property type="project" value="InterPro"/>
</dbReference>
<organism evidence="2 3">
    <name type="scientific">Nocardioides mesophilus</name>
    <dbReference type="NCBI Taxonomy" id="433659"/>
    <lineage>
        <taxon>Bacteria</taxon>
        <taxon>Bacillati</taxon>
        <taxon>Actinomycetota</taxon>
        <taxon>Actinomycetes</taxon>
        <taxon>Propionibacteriales</taxon>
        <taxon>Nocardioidaceae</taxon>
        <taxon>Nocardioides</taxon>
    </lineage>
</organism>
<gene>
    <name evidence="2" type="ORF">H9L09_03460</name>
</gene>
<dbReference type="Pfam" id="PF05147">
    <property type="entry name" value="LANC_like"/>
    <property type="match status" value="1"/>
</dbReference>
<evidence type="ECO:0000313" key="3">
    <source>
        <dbReference type="Proteomes" id="UP000515947"/>
    </source>
</evidence>
<evidence type="ECO:0000313" key="2">
    <source>
        <dbReference type="EMBL" id="QNN53509.1"/>
    </source>
</evidence>
<protein>
    <recommendedName>
        <fullName evidence="4">Lanthionine synthetase C family protein</fullName>
    </recommendedName>
</protein>
<evidence type="ECO:0000256" key="1">
    <source>
        <dbReference type="SAM" id="MobiDB-lite"/>
    </source>
</evidence>
<dbReference type="InterPro" id="IPR012341">
    <property type="entry name" value="6hp_glycosidase-like_sf"/>
</dbReference>
<feature type="compositionally biased region" description="Low complexity" evidence="1">
    <location>
        <begin position="33"/>
        <end position="51"/>
    </location>
</feature>
<name>A0A7G9RD34_9ACTN</name>
<accession>A0A7G9RD34</accession>
<evidence type="ECO:0008006" key="4">
    <source>
        <dbReference type="Google" id="ProtNLM"/>
    </source>
</evidence>
<dbReference type="CDD" id="cd04434">
    <property type="entry name" value="LanC_like"/>
    <property type="match status" value="1"/>
</dbReference>
<sequence length="460" mass="48512">MTARDPGTYRGVAEAGWRWVLDQVRWDDGPWIPTTGSTTGSTTGTAASPGSDLPPTDRDGLHSGIGGLAHTLAEIRATRPWTAEEHRLADGIADRIRRVVPDETDCSYFDGLGSAVGVLTALDAPGVETAVARLAALATPEGWPQTVVGPPRFLPDAHLHDVTLGTAGVLLAALWAGRRSVPGGRALAEHAAAVLMAEAEVLPTGTNWRFVPERYNPGYGQMPNFSHGLAGIAAALACAGTELGRPDLVDAARAGAEHLVTLGDASGAGLVVPRTIPPTTKDEDDLTHNWCHGGTGTSLLFLALDRAGVAEVAGADPLSWQRRCLHGVRASGLPARLYPGFWDNDGRCCGTAGVGDVFLDSWHRTGEEDDLAFAVRLGDTVLEHAVLDGPHAYWRFVEHRAEEPSLPPGVGWMQGATGIAAFLFHLARTLGDGPSYAVARLDNWWALPAERSHPDGATPA</sequence>
<dbReference type="Gene3D" id="1.50.10.10">
    <property type="match status" value="1"/>
</dbReference>
<dbReference type="AlphaFoldDB" id="A0A7G9RD34"/>
<dbReference type="PRINTS" id="PR01950">
    <property type="entry name" value="LANCSUPER"/>
</dbReference>